<evidence type="ECO:0000256" key="1">
    <source>
        <dbReference type="ARBA" id="ARBA00012552"/>
    </source>
</evidence>
<feature type="compositionally biased region" description="Polar residues" evidence="6">
    <location>
        <begin position="409"/>
        <end position="419"/>
    </location>
</feature>
<evidence type="ECO:0000313" key="10">
    <source>
        <dbReference type="Proteomes" id="UP000245884"/>
    </source>
</evidence>
<keyword evidence="2" id="KW-0547">Nucleotide-binding</keyword>
<dbReference type="GO" id="GO:0016787">
    <property type="term" value="F:hydrolase activity"/>
    <property type="evidence" value="ECO:0007669"/>
    <property type="project" value="UniProtKB-KW"/>
</dbReference>
<reference evidence="9 10" key="1">
    <citation type="journal article" date="2018" name="Mol. Biol. Evol.">
        <title>Broad Genomic Sampling Reveals a Smut Pathogenic Ancestry of the Fungal Clade Ustilaginomycotina.</title>
        <authorList>
            <person name="Kijpornyongpan T."/>
            <person name="Mondo S.J."/>
            <person name="Barry K."/>
            <person name="Sandor L."/>
            <person name="Lee J."/>
            <person name="Lipzen A."/>
            <person name="Pangilinan J."/>
            <person name="LaButti K."/>
            <person name="Hainaut M."/>
            <person name="Henrissat B."/>
            <person name="Grigoriev I.V."/>
            <person name="Spatafora J.W."/>
            <person name="Aime M.C."/>
        </authorList>
    </citation>
    <scope>NUCLEOTIDE SEQUENCE [LARGE SCALE GENOMIC DNA]</scope>
    <source>
        <strain evidence="9 10">MCA 5214</strain>
    </source>
</reference>
<dbReference type="Gene3D" id="3.40.50.300">
    <property type="entry name" value="P-loop containing nucleotide triphosphate hydrolases"/>
    <property type="match status" value="2"/>
</dbReference>
<dbReference type="InterPro" id="IPR027417">
    <property type="entry name" value="P-loop_NTPase"/>
</dbReference>
<feature type="region of interest" description="Disordered" evidence="6">
    <location>
        <begin position="401"/>
        <end position="425"/>
    </location>
</feature>
<dbReference type="SUPFAM" id="SSF52540">
    <property type="entry name" value="P-loop containing nucleoside triphosphate hydrolases"/>
    <property type="match status" value="2"/>
</dbReference>
<feature type="region of interest" description="Disordered" evidence="6">
    <location>
        <begin position="517"/>
        <end position="598"/>
    </location>
</feature>
<feature type="compositionally biased region" description="Low complexity" evidence="6">
    <location>
        <begin position="578"/>
        <end position="595"/>
    </location>
</feature>
<dbReference type="EMBL" id="KZ819662">
    <property type="protein sequence ID" value="PWN30902.1"/>
    <property type="molecule type" value="Genomic_DNA"/>
</dbReference>
<feature type="region of interest" description="Disordered" evidence="6">
    <location>
        <begin position="891"/>
        <end position="934"/>
    </location>
</feature>
<feature type="compositionally biased region" description="Polar residues" evidence="6">
    <location>
        <begin position="353"/>
        <end position="363"/>
    </location>
</feature>
<dbReference type="PANTHER" id="PTHR47958">
    <property type="entry name" value="ATP-DEPENDENT RNA HELICASE DBP3"/>
    <property type="match status" value="1"/>
</dbReference>
<evidence type="ECO:0000256" key="3">
    <source>
        <dbReference type="ARBA" id="ARBA00022801"/>
    </source>
</evidence>
<feature type="compositionally biased region" description="Low complexity" evidence="6">
    <location>
        <begin position="832"/>
        <end position="852"/>
    </location>
</feature>
<dbReference type="Proteomes" id="UP000245884">
    <property type="component" value="Unassembled WGS sequence"/>
</dbReference>
<feature type="compositionally biased region" description="Basic and acidic residues" evidence="6">
    <location>
        <begin position="37"/>
        <end position="48"/>
    </location>
</feature>
<dbReference type="InterPro" id="IPR011545">
    <property type="entry name" value="DEAD/DEAH_box_helicase_dom"/>
</dbReference>
<evidence type="ECO:0000259" key="7">
    <source>
        <dbReference type="PROSITE" id="PS51192"/>
    </source>
</evidence>
<dbReference type="GO" id="GO:0003676">
    <property type="term" value="F:nucleic acid binding"/>
    <property type="evidence" value="ECO:0007669"/>
    <property type="project" value="InterPro"/>
</dbReference>
<feature type="region of interest" description="Disordered" evidence="6">
    <location>
        <begin position="450"/>
        <end position="488"/>
    </location>
</feature>
<feature type="compositionally biased region" description="Low complexity" evidence="6">
    <location>
        <begin position="200"/>
        <end position="210"/>
    </location>
</feature>
<evidence type="ECO:0000256" key="5">
    <source>
        <dbReference type="ARBA" id="ARBA00022840"/>
    </source>
</evidence>
<keyword evidence="4" id="KW-0347">Helicase</keyword>
<dbReference type="GO" id="GO:0005524">
    <property type="term" value="F:ATP binding"/>
    <property type="evidence" value="ECO:0007669"/>
    <property type="project" value="UniProtKB-KW"/>
</dbReference>
<feature type="region of interest" description="Disordered" evidence="6">
    <location>
        <begin position="142"/>
        <end position="230"/>
    </location>
</feature>
<feature type="compositionally biased region" description="Low complexity" evidence="6">
    <location>
        <begin position="142"/>
        <end position="151"/>
    </location>
</feature>
<dbReference type="GeneID" id="37027085"/>
<dbReference type="PROSITE" id="PS51194">
    <property type="entry name" value="HELICASE_CTER"/>
    <property type="match status" value="1"/>
</dbReference>
<feature type="region of interest" description="Disordered" evidence="6">
    <location>
        <begin position="327"/>
        <end position="371"/>
    </location>
</feature>
<organism evidence="9 10">
    <name type="scientific">Jaminaea rosea</name>
    <dbReference type="NCBI Taxonomy" id="1569628"/>
    <lineage>
        <taxon>Eukaryota</taxon>
        <taxon>Fungi</taxon>
        <taxon>Dikarya</taxon>
        <taxon>Basidiomycota</taxon>
        <taxon>Ustilaginomycotina</taxon>
        <taxon>Exobasidiomycetes</taxon>
        <taxon>Microstromatales</taxon>
        <taxon>Microstromatales incertae sedis</taxon>
        <taxon>Jaminaea</taxon>
    </lineage>
</organism>
<name>A0A316V097_9BASI</name>
<dbReference type="PROSITE" id="PS51192">
    <property type="entry name" value="HELICASE_ATP_BIND_1"/>
    <property type="match status" value="1"/>
</dbReference>
<feature type="domain" description="Helicase C-terminal" evidence="8">
    <location>
        <begin position="976"/>
        <end position="1156"/>
    </location>
</feature>
<dbReference type="RefSeq" id="XP_025365514.1">
    <property type="nucleotide sequence ID" value="XM_025505262.1"/>
</dbReference>
<evidence type="ECO:0000256" key="2">
    <source>
        <dbReference type="ARBA" id="ARBA00022741"/>
    </source>
</evidence>
<dbReference type="OrthoDB" id="4726at2759"/>
<evidence type="ECO:0000256" key="6">
    <source>
        <dbReference type="SAM" id="MobiDB-lite"/>
    </source>
</evidence>
<dbReference type="Pfam" id="PF00270">
    <property type="entry name" value="DEAD"/>
    <property type="match status" value="1"/>
</dbReference>
<dbReference type="InterPro" id="IPR014001">
    <property type="entry name" value="Helicase_ATP-bd"/>
</dbReference>
<dbReference type="STRING" id="1569628.A0A316V097"/>
<dbReference type="InterPro" id="IPR001650">
    <property type="entry name" value="Helicase_C-like"/>
</dbReference>
<gene>
    <name evidence="9" type="ORF">BDZ90DRAFT_229892</name>
</gene>
<dbReference type="GO" id="GO:0003724">
    <property type="term" value="F:RNA helicase activity"/>
    <property type="evidence" value="ECO:0007669"/>
    <property type="project" value="UniProtKB-EC"/>
</dbReference>
<accession>A0A316V097</accession>
<keyword evidence="10" id="KW-1185">Reference proteome</keyword>
<proteinExistence type="predicted"/>
<feature type="compositionally biased region" description="Polar residues" evidence="6">
    <location>
        <begin position="1"/>
        <end position="11"/>
    </location>
</feature>
<keyword evidence="5" id="KW-0067">ATP-binding</keyword>
<protein>
    <recommendedName>
        <fullName evidence="1">RNA helicase</fullName>
        <ecNumber evidence="1">3.6.4.13</ecNumber>
    </recommendedName>
</protein>
<feature type="compositionally biased region" description="Gly residues" evidence="6">
    <location>
        <begin position="456"/>
        <end position="465"/>
    </location>
</feature>
<sequence>MTDSNKTSPRADSTEDLDARLSFMGSSALGGEDVNDANDRSQDTRRTGTFDSLAPPVAKHDPTRRAPSPRAPSPSVGTIGGHRSPALQASPDKAVPATNDFGGLASTSPRSTLSLGFGFGGDSNDASGAFNHFHAFRSSSPSFASALSHQSNGRRSPWEERPLPGMHQVIDPRPNGGTASPAERPASRLDFSKLQQRSQAAAAAAAAAKASPSHRGPTGLAGPATVNDQPLLVQPRPGFPGRTFSDGSAGAASIASVPTNVDQMTLFSPSAGTGVTSAGMGGVGNMDNHGFPLKTSPEGYPFPATQQPPAVPAYAATSASQSIDRFNHNSSRASHRSVGRPMSPPRHDGQSRFRVSSSGQTPSAMADQEPQRRLASIEAAMDEMTRGLTSVARNVGWLMERERERERQGNASSVGSQLQGAPGNTDDLRALGQQVNVLSNSVQQLMTITTQQQRSGGPGRGGLGGANNSLAGLGLNNGHGNGTTQQQGLAQQAPYIAAPQLSLGSFAGTATTGMSPSGYEGAASPGWNGGGPTGPIDYRGPSPRPGGSNMRPGSRSNWGNEQRGGGGGGDRRWPSNMQQQQQQQQQQQPSHTQQQHALHPSALVRRESMSGVGGSSLDPQAALGGAMAPPEANVVVTKWDHLNLQPDLLRSVLKYGLGPPNKIQQRALPFLLRGSDIIAQAPPTQERIASYVIPSLQTVLNTLRSPPLAASPAAQTAGPFVIMVTTTVDQATQAQRMALGLGGTLGVRVHISAGIGPDPLSDAQAVLQTRPHIIVGTPSRMSELMTCLAKQANLSDVRMVVLDEVDQMIARNLSDHISTLLRVLPSPIGNSPLHSGLPPSSSGPTSPFGSPTAATERQTAIFSNTVPQDVINFAQSIHLRESVRVLVRREGTTVTQHPASNAGGGSGGSRGGDGSHANRSTPSNALGSTQTHTLARQTAPDPTLVALQGLRQYYLYIAVSDTKSASSTSSEMKLDVIADLLEDMEFQQCVLYVGSPGALEAVTYKLATRGIEALALHRDMAQATRQQILANFRSPMSSFGPQRGSQAGSALHRAGAGGKQQRKALISFDTPVLPREVHQVPLLLFYDLPRSVEEYKEKLSCGAGAGSMARPSVCINVVTAATVRGAAGGDVEMLKTLEAHLGCKMAELPLDAKSILNL</sequence>
<feature type="compositionally biased region" description="Gly residues" evidence="6">
    <location>
        <begin position="902"/>
        <end position="914"/>
    </location>
</feature>
<dbReference type="EC" id="3.6.4.13" evidence="1"/>
<evidence type="ECO:0000313" key="9">
    <source>
        <dbReference type="EMBL" id="PWN30902.1"/>
    </source>
</evidence>
<keyword evidence="3" id="KW-0378">Hydrolase</keyword>
<evidence type="ECO:0000259" key="8">
    <source>
        <dbReference type="PROSITE" id="PS51194"/>
    </source>
</evidence>
<feature type="region of interest" description="Disordered" evidence="6">
    <location>
        <begin position="1"/>
        <end position="113"/>
    </location>
</feature>
<dbReference type="AlphaFoldDB" id="A0A316V097"/>
<feature type="domain" description="Helicase ATP-binding" evidence="7">
    <location>
        <begin position="668"/>
        <end position="884"/>
    </location>
</feature>
<feature type="compositionally biased region" description="Polar residues" evidence="6">
    <location>
        <begin position="917"/>
        <end position="934"/>
    </location>
</feature>
<dbReference type="SMART" id="SM00487">
    <property type="entry name" value="DEXDc"/>
    <property type="match status" value="1"/>
</dbReference>
<feature type="region of interest" description="Disordered" evidence="6">
    <location>
        <begin position="832"/>
        <end position="854"/>
    </location>
</feature>
<evidence type="ECO:0000256" key="4">
    <source>
        <dbReference type="ARBA" id="ARBA00022806"/>
    </source>
</evidence>